<dbReference type="Proteomes" id="UP000694545">
    <property type="component" value="Unplaced"/>
</dbReference>
<keyword evidence="3" id="KW-0732">Signal</keyword>
<evidence type="ECO:0000256" key="7">
    <source>
        <dbReference type="PROSITE-ProRule" id="PRU00192"/>
    </source>
</evidence>
<dbReference type="Gene3D" id="2.30.30.40">
    <property type="entry name" value="SH3 Domains"/>
    <property type="match status" value="1"/>
</dbReference>
<dbReference type="GO" id="GO:0005789">
    <property type="term" value="C:endoplasmic reticulum membrane"/>
    <property type="evidence" value="ECO:0007669"/>
    <property type="project" value="UniProtKB-SubCell"/>
</dbReference>
<feature type="compositionally biased region" description="Polar residues" evidence="8">
    <location>
        <begin position="287"/>
        <end position="302"/>
    </location>
</feature>
<dbReference type="Pfam" id="PF07653">
    <property type="entry name" value="SH3_2"/>
    <property type="match status" value="1"/>
</dbReference>
<proteinExistence type="predicted"/>
<dbReference type="GO" id="GO:0070971">
    <property type="term" value="C:endoplasmic reticulum exit site"/>
    <property type="evidence" value="ECO:0007669"/>
    <property type="project" value="TreeGrafter"/>
</dbReference>
<keyword evidence="11" id="KW-1185">Reference proteome</keyword>
<reference evidence="10" key="1">
    <citation type="submission" date="2025-08" db="UniProtKB">
        <authorList>
            <consortium name="Ensembl"/>
        </authorList>
    </citation>
    <scope>IDENTIFICATION</scope>
</reference>
<evidence type="ECO:0000313" key="10">
    <source>
        <dbReference type="Ensembl" id="ENSVKKP00000018406.1"/>
    </source>
</evidence>
<keyword evidence="5" id="KW-0175">Coiled coil</keyword>
<dbReference type="InterPro" id="IPR001452">
    <property type="entry name" value="SH3_domain"/>
</dbReference>
<evidence type="ECO:0000256" key="1">
    <source>
        <dbReference type="ARBA" id="ARBA00004389"/>
    </source>
</evidence>
<feature type="region of interest" description="Disordered" evidence="8">
    <location>
        <begin position="117"/>
        <end position="137"/>
    </location>
</feature>
<name>A0A8D2L879_VARKO</name>
<feature type="region of interest" description="Disordered" evidence="8">
    <location>
        <begin position="283"/>
        <end position="317"/>
    </location>
</feature>
<dbReference type="InterPro" id="IPR036028">
    <property type="entry name" value="SH3-like_dom_sf"/>
</dbReference>
<feature type="compositionally biased region" description="Basic and acidic residues" evidence="8">
    <location>
        <begin position="162"/>
        <end position="177"/>
    </location>
</feature>
<feature type="compositionally biased region" description="Basic and acidic residues" evidence="8">
    <location>
        <begin position="117"/>
        <end position="135"/>
    </location>
</feature>
<evidence type="ECO:0000256" key="6">
    <source>
        <dbReference type="ARBA" id="ARBA00023180"/>
    </source>
</evidence>
<accession>A0A8D2L879</accession>
<dbReference type="PROSITE" id="PS50002">
    <property type="entry name" value="SH3"/>
    <property type="match status" value="1"/>
</dbReference>
<feature type="compositionally biased region" description="Basic and acidic residues" evidence="8">
    <location>
        <begin position="365"/>
        <end position="378"/>
    </location>
</feature>
<evidence type="ECO:0000256" key="5">
    <source>
        <dbReference type="ARBA" id="ARBA00023054"/>
    </source>
</evidence>
<dbReference type="InterPro" id="IPR051500">
    <property type="entry name" value="cTAGE_MIA/OTOR"/>
</dbReference>
<evidence type="ECO:0000256" key="8">
    <source>
        <dbReference type="SAM" id="MobiDB-lite"/>
    </source>
</evidence>
<protein>
    <recommendedName>
        <fullName evidence="9">SH3 domain-containing protein</fullName>
    </recommendedName>
</protein>
<dbReference type="SUPFAM" id="SSF50044">
    <property type="entry name" value="SH3-domain"/>
    <property type="match status" value="1"/>
</dbReference>
<dbReference type="PANTHER" id="PTHR23158">
    <property type="entry name" value="MELANOMA INHIBITORY ACTIVITY-RELATED"/>
    <property type="match status" value="1"/>
</dbReference>
<evidence type="ECO:0000256" key="3">
    <source>
        <dbReference type="ARBA" id="ARBA00022729"/>
    </source>
</evidence>
<evidence type="ECO:0000259" key="9">
    <source>
        <dbReference type="PROSITE" id="PS50002"/>
    </source>
</evidence>
<feature type="region of interest" description="Disordered" evidence="8">
    <location>
        <begin position="153"/>
        <end position="182"/>
    </location>
</feature>
<dbReference type="GO" id="GO:0006888">
    <property type="term" value="P:endoplasmic reticulum to Golgi vesicle-mediated transport"/>
    <property type="evidence" value="ECO:0007669"/>
    <property type="project" value="TreeGrafter"/>
</dbReference>
<dbReference type="GO" id="GO:0035459">
    <property type="term" value="P:vesicle cargo loading"/>
    <property type="evidence" value="ECO:0007669"/>
    <property type="project" value="TreeGrafter"/>
</dbReference>
<dbReference type="AlphaFoldDB" id="A0A8D2L879"/>
<dbReference type="PANTHER" id="PTHR23158:SF38">
    <property type="entry name" value="MELANOMA INHIBITORY ACTIVITY PROTEIN 2"/>
    <property type="match status" value="1"/>
</dbReference>
<comment type="subcellular location">
    <subcellularLocation>
        <location evidence="1">Endoplasmic reticulum membrane</location>
        <topology evidence="1">Single-pass membrane protein</topology>
    </subcellularLocation>
</comment>
<dbReference type="GO" id="GO:0009306">
    <property type="term" value="P:protein secretion"/>
    <property type="evidence" value="ECO:0007669"/>
    <property type="project" value="TreeGrafter"/>
</dbReference>
<evidence type="ECO:0000256" key="4">
    <source>
        <dbReference type="ARBA" id="ARBA00022824"/>
    </source>
</evidence>
<feature type="domain" description="SH3" evidence="9">
    <location>
        <begin position="18"/>
        <end position="80"/>
    </location>
</feature>
<reference evidence="10" key="2">
    <citation type="submission" date="2025-09" db="UniProtKB">
        <authorList>
            <consortium name="Ensembl"/>
        </authorList>
    </citation>
    <scope>IDENTIFICATION</scope>
</reference>
<evidence type="ECO:0000256" key="2">
    <source>
        <dbReference type="ARBA" id="ARBA00022443"/>
    </source>
</evidence>
<dbReference type="OMA" id="HATTDYL"/>
<evidence type="ECO:0000313" key="11">
    <source>
        <dbReference type="Proteomes" id="UP000694545"/>
    </source>
</evidence>
<keyword evidence="2 7" id="KW-0728">SH3 domain</keyword>
<feature type="region of interest" description="Disordered" evidence="8">
    <location>
        <begin position="345"/>
        <end position="378"/>
    </location>
</feature>
<keyword evidence="4" id="KW-0256">Endoplasmic reticulum</keyword>
<keyword evidence="6" id="KW-0325">Glycoprotein</keyword>
<sequence>MSQHSSNVASVCVYIYPASMSRVLAIKDYTGPDCRYLNFKTGDEIMVYFKLSRKREDLWAGSKGTDFGFFSMDAVQIEEVFIKNEVEVPTKETDFVCLDGEEFVFENDDSILNYHDEEKENMPPYGDEKESKEYTESPLDNYEVYSKSNGLNTMKTISDGDSEIRESKAGQGERTDQEDQISQTLTPAPTKSTWTVTGFAGWFGMKSEENEEVVKEISQTTEEITFRRRKIAIIVDSDFKKLNEEDEVETQTSGWFQSTLTDMLHFGNAKSGVGLSHNEHYPEIHESSTSATSADHQSSQIVSERRKEGESDSEQSKSNWFDLELSNILTFGYAEESEIKEVFAGGEEADQKEVPPLSSTQSTLMDKESKSKREMTERMRGEEITLVTHKNTLKEHLNHFVQLQANPGEDEIICDVSGKNNQVLQGIQEQMLTQKNEVMENNEVEETVRKLDGKNSHIDFNKHSSIHTTDIKENTFHNQKEKEGGDCQHALNVGQFPFSSSSYQDIDLTEPSPIWIRLAQDYGNWSPTHEGHQLWKS</sequence>
<dbReference type="Ensembl" id="ENSVKKT00000018869.1">
    <property type="protein sequence ID" value="ENSVKKP00000018406.1"/>
    <property type="gene ID" value="ENSVKKG00000012545.1"/>
</dbReference>
<organism evidence="10 11">
    <name type="scientific">Varanus komodoensis</name>
    <name type="common">Komodo dragon</name>
    <dbReference type="NCBI Taxonomy" id="61221"/>
    <lineage>
        <taxon>Eukaryota</taxon>
        <taxon>Metazoa</taxon>
        <taxon>Chordata</taxon>
        <taxon>Craniata</taxon>
        <taxon>Vertebrata</taxon>
        <taxon>Euteleostomi</taxon>
        <taxon>Lepidosauria</taxon>
        <taxon>Squamata</taxon>
        <taxon>Bifurcata</taxon>
        <taxon>Unidentata</taxon>
        <taxon>Episquamata</taxon>
        <taxon>Toxicofera</taxon>
        <taxon>Anguimorpha</taxon>
        <taxon>Paleoanguimorpha</taxon>
        <taxon>Varanoidea</taxon>
        <taxon>Varanidae</taxon>
        <taxon>Varanus</taxon>
    </lineage>
</organism>